<name>A0A820A8N4_9BILA</name>
<comment type="caution">
    <text evidence="1">The sequence shown here is derived from an EMBL/GenBank/DDBJ whole genome shotgun (WGS) entry which is preliminary data.</text>
</comment>
<dbReference type="AlphaFoldDB" id="A0A820A8N4"/>
<dbReference type="EMBL" id="CAJOBB010006895">
    <property type="protein sequence ID" value="CAF4172854.1"/>
    <property type="molecule type" value="Genomic_DNA"/>
</dbReference>
<evidence type="ECO:0000313" key="1">
    <source>
        <dbReference type="EMBL" id="CAF4172854.1"/>
    </source>
</evidence>
<dbReference type="Proteomes" id="UP000663868">
    <property type="component" value="Unassembled WGS sequence"/>
</dbReference>
<proteinExistence type="predicted"/>
<organism evidence="1 2">
    <name type="scientific">Adineta steineri</name>
    <dbReference type="NCBI Taxonomy" id="433720"/>
    <lineage>
        <taxon>Eukaryota</taxon>
        <taxon>Metazoa</taxon>
        <taxon>Spiralia</taxon>
        <taxon>Gnathifera</taxon>
        <taxon>Rotifera</taxon>
        <taxon>Eurotatoria</taxon>
        <taxon>Bdelloidea</taxon>
        <taxon>Adinetida</taxon>
        <taxon>Adinetidae</taxon>
        <taxon>Adineta</taxon>
    </lineage>
</organism>
<sequence>MEYADQACKQLRNVTLKPIQPCSSVVQHQHRIGVRSRQEKHASSCSPISFPSLAPTFTFLTDSSSSTIAFQQDCLKRTDETLEERATRILASIIKNQQTVAPRSTHQLSNLDRKQLIDSIKSCLNTMHMALMAADELCQFYRRGLDCRAKLNYLIKAHSAAFYLKVSTSVQIKDALKARLKLSQSEVTDIIDAIKMDIRHEQSFIAELASTTHILTKLDNTASIVPNSSNRMEKRSITDDVNIENKKIKVETPELAPNMSVSAASNIAPKFVNASTMAQAIPDITDEELLEFTLEFERKHGI</sequence>
<gene>
    <name evidence="1" type="ORF">KXQ929_LOCUS38495</name>
</gene>
<reference evidence="1" key="1">
    <citation type="submission" date="2021-02" db="EMBL/GenBank/DDBJ databases">
        <authorList>
            <person name="Nowell W R."/>
        </authorList>
    </citation>
    <scope>NUCLEOTIDE SEQUENCE</scope>
</reference>
<evidence type="ECO:0000313" key="2">
    <source>
        <dbReference type="Proteomes" id="UP000663868"/>
    </source>
</evidence>
<protein>
    <submittedName>
        <fullName evidence="1">Uncharacterized protein</fullName>
    </submittedName>
</protein>
<accession>A0A820A8N4</accession>